<evidence type="ECO:0000313" key="3">
    <source>
        <dbReference type="Proteomes" id="UP000030680"/>
    </source>
</evidence>
<evidence type="ECO:0000256" key="1">
    <source>
        <dbReference type="SAM" id="SignalP"/>
    </source>
</evidence>
<dbReference type="RefSeq" id="XP_005705309.1">
    <property type="nucleotide sequence ID" value="XM_005705252.1"/>
</dbReference>
<name>M2XYX9_GALSU</name>
<feature type="signal peptide" evidence="1">
    <location>
        <begin position="1"/>
        <end position="21"/>
    </location>
</feature>
<keyword evidence="1" id="KW-0732">Signal</keyword>
<dbReference type="Gramene" id="EME28789">
    <property type="protein sequence ID" value="EME28789"/>
    <property type="gene ID" value="Gasu_36840"/>
</dbReference>
<keyword evidence="2" id="KW-0808">Transferase</keyword>
<dbReference type="PANTHER" id="PTHR40743">
    <property type="entry name" value="NUCLEOTIDE-DIPHOSPHO-SUGAR TRANSFERASE CONTAINING PROTEIN"/>
    <property type="match status" value="1"/>
</dbReference>
<gene>
    <name evidence="2" type="ORF">Gasu_36840</name>
</gene>
<dbReference type="AlphaFoldDB" id="M2XYX9"/>
<feature type="chain" id="PRO_5004029061" evidence="1">
    <location>
        <begin position="22"/>
        <end position="442"/>
    </location>
</feature>
<dbReference type="Gene3D" id="3.40.50.11350">
    <property type="match status" value="1"/>
</dbReference>
<accession>M2XYX9</accession>
<evidence type="ECO:0000313" key="2">
    <source>
        <dbReference type="EMBL" id="EME28789.1"/>
    </source>
</evidence>
<organism evidence="2 3">
    <name type="scientific">Galdieria sulphuraria</name>
    <name type="common">Red alga</name>
    <dbReference type="NCBI Taxonomy" id="130081"/>
    <lineage>
        <taxon>Eukaryota</taxon>
        <taxon>Rhodophyta</taxon>
        <taxon>Bangiophyceae</taxon>
        <taxon>Galdieriales</taxon>
        <taxon>Galdieriaceae</taxon>
        <taxon>Galdieria</taxon>
    </lineage>
</organism>
<keyword evidence="3" id="KW-1185">Reference proteome</keyword>
<reference evidence="3" key="1">
    <citation type="journal article" date="2013" name="Science">
        <title>Gene transfer from bacteria and archaea facilitated evolution of an extremophilic eukaryote.</title>
        <authorList>
            <person name="Schonknecht G."/>
            <person name="Chen W.H."/>
            <person name="Ternes C.M."/>
            <person name="Barbier G.G."/>
            <person name="Shrestha R.P."/>
            <person name="Stanke M."/>
            <person name="Brautigam A."/>
            <person name="Baker B.J."/>
            <person name="Banfield J.F."/>
            <person name="Garavito R.M."/>
            <person name="Carr K."/>
            <person name="Wilkerson C."/>
            <person name="Rensing S.A."/>
            <person name="Gagneul D."/>
            <person name="Dickenson N.E."/>
            <person name="Oesterhelt C."/>
            <person name="Lercher M.J."/>
            <person name="Weber A.P."/>
        </authorList>
    </citation>
    <scope>NUCLEOTIDE SEQUENCE [LARGE SCALE GENOMIC DNA]</scope>
    <source>
        <strain evidence="3">074W</strain>
    </source>
</reference>
<sequence>MIDFWLLCFVFLVFQCCLVSGFTYSKACRWIVPFNDTVSYWKSTGTGKTIESTIQNSLFSVEKAKLCEQHSLEKLAECLFEDPDIVFWTRFLSGVQLEKFYLLLTDWFEKNSQCPKLFVVHVQHGLGNRLRALASALAYVELIPHIPILIWECDHHMGAKWEDLFEDLSNVVISPVEDESLLKNPFGNFFVIDYMKVTTRQRYPLPLEYTISQHIYWKSAYLLHVVGYQSAQIIRRFHYLVKSQFSKLIPIQPLKQVILENCPREPFIGFHIRQRLLHEEKFVTKNPQLEYGYFSARIIDKYRSKNRVAYFCTTASTLLSLYPSISIYTAADSYLSYEQLFHCVQNKIAVDHRRLLPLSISTCENRSRLCIQKALVDLYCLSQSNLLFGSLWSSFTEVAHWLNSNDQSLVYLHTNLFFRNGSFRNETEFLMNVEEKLTFILS</sequence>
<dbReference type="PANTHER" id="PTHR40743:SF1">
    <property type="entry name" value="POSSIBLE GLYCOSYLTRANSFERASE"/>
    <property type="match status" value="1"/>
</dbReference>
<dbReference type="OrthoDB" id="6018at2759"/>
<proteinExistence type="predicted"/>
<dbReference type="KEGG" id="gsl:Gasu_36840"/>
<dbReference type="EMBL" id="KB454515">
    <property type="protein sequence ID" value="EME28789.1"/>
    <property type="molecule type" value="Genomic_DNA"/>
</dbReference>
<protein>
    <submittedName>
        <fullName evidence="2">Glycosyltransferase</fullName>
    </submittedName>
</protein>
<dbReference type="GO" id="GO:0016740">
    <property type="term" value="F:transferase activity"/>
    <property type="evidence" value="ECO:0007669"/>
    <property type="project" value="UniProtKB-KW"/>
</dbReference>
<dbReference type="GeneID" id="17087643"/>
<dbReference type="Proteomes" id="UP000030680">
    <property type="component" value="Unassembled WGS sequence"/>
</dbReference>